<gene>
    <name evidence="1" type="ORF">EXU30_08280</name>
</gene>
<organism evidence="1 2">
    <name type="scientific">Shewanella maritima</name>
    <dbReference type="NCBI Taxonomy" id="2520507"/>
    <lineage>
        <taxon>Bacteria</taxon>
        <taxon>Pseudomonadati</taxon>
        <taxon>Pseudomonadota</taxon>
        <taxon>Gammaproteobacteria</taxon>
        <taxon>Alteromonadales</taxon>
        <taxon>Shewanellaceae</taxon>
        <taxon>Shewanella</taxon>
    </lineage>
</organism>
<proteinExistence type="predicted"/>
<dbReference type="EMBL" id="CP036200">
    <property type="protein sequence ID" value="QBF82685.1"/>
    <property type="molecule type" value="Genomic_DNA"/>
</dbReference>
<dbReference type="KEGG" id="smai:EXU30_08280"/>
<dbReference type="OrthoDB" id="5808866at2"/>
<dbReference type="AlphaFoldDB" id="A0A411PGL4"/>
<protein>
    <submittedName>
        <fullName evidence="1">Uncharacterized protein</fullName>
    </submittedName>
</protein>
<sequence>MQHLIQFEFICSQAVPLYDHLCQQYQQHPNVEIHTAKIIDEKFNCRYVLEADGALADLEQLADDIAADFLLSVWLLDTKITRLEHPQLAANNTSQQKASEQQANHQFAPLNFCQHCQPQFADNQHSQFGNIDLACEHCGGETKLSVTERALTTQDIFAFADLLLDKQTLHLPDDNMTLSIAQPGNVMERPAIIVCNPNALNGYFNVTEQQVLALSSIEKPCLKLHTNESGMRCIKAPLVDVQFADSRLMAILCERLRQKGINWLYSHSNQPGEHHGNPPLKLAWINQRWVAKQQVAAGQCISQFPALHDEAQSLISNLAYTATSKGSSKFIRWQAMHTQNQEVLPKTHAAQCAMLAGLQAQTPPPKCKKPKNAAVLFFSRYQASQIVSLDGQGQTELFFELAAMPSSGYEICHLLSQSREKALLDKFKQAYPSATPHCLILSSLPIRNHLPALWRLRLRSLAAKSTTTHRSQSPSN</sequence>
<accession>A0A411PGL4</accession>
<dbReference type="Proteomes" id="UP000291106">
    <property type="component" value="Chromosome"/>
</dbReference>
<reference evidence="1 2" key="1">
    <citation type="submission" date="2019-02" db="EMBL/GenBank/DDBJ databases">
        <title>Shewanella sp. D4-2 isolated from Dokdo Island.</title>
        <authorList>
            <person name="Baek K."/>
        </authorList>
    </citation>
    <scope>NUCLEOTIDE SEQUENCE [LARGE SCALE GENOMIC DNA]</scope>
    <source>
        <strain evidence="1 2">D4-2</strain>
    </source>
</reference>
<name>A0A411PGL4_9GAMM</name>
<dbReference type="RefSeq" id="WP_130599059.1">
    <property type="nucleotide sequence ID" value="NZ_CP036200.1"/>
</dbReference>
<keyword evidence="2" id="KW-1185">Reference proteome</keyword>
<evidence type="ECO:0000313" key="2">
    <source>
        <dbReference type="Proteomes" id="UP000291106"/>
    </source>
</evidence>
<evidence type="ECO:0000313" key="1">
    <source>
        <dbReference type="EMBL" id="QBF82685.1"/>
    </source>
</evidence>